<dbReference type="InterPro" id="IPR041577">
    <property type="entry name" value="RT_RNaseH_2"/>
</dbReference>
<accession>A0AAD9PQY5</accession>
<evidence type="ECO:0000256" key="1">
    <source>
        <dbReference type="ARBA" id="ARBA00023268"/>
    </source>
</evidence>
<organism evidence="3 4">
    <name type="scientific">Acropora cervicornis</name>
    <name type="common">Staghorn coral</name>
    <dbReference type="NCBI Taxonomy" id="6130"/>
    <lineage>
        <taxon>Eukaryota</taxon>
        <taxon>Metazoa</taxon>
        <taxon>Cnidaria</taxon>
        <taxon>Anthozoa</taxon>
        <taxon>Hexacorallia</taxon>
        <taxon>Scleractinia</taxon>
        <taxon>Astrocoeniina</taxon>
        <taxon>Acroporidae</taxon>
        <taxon>Acropora</taxon>
    </lineage>
</organism>
<dbReference type="Pfam" id="PF17919">
    <property type="entry name" value="RT_RNaseH_2"/>
    <property type="match status" value="1"/>
</dbReference>
<dbReference type="FunFam" id="3.10.20.370:FF:000001">
    <property type="entry name" value="Retrovirus-related Pol polyprotein from transposon 17.6-like protein"/>
    <property type="match status" value="1"/>
</dbReference>
<dbReference type="EMBL" id="JARQWQ010000187">
    <property type="protein sequence ID" value="KAK2547391.1"/>
    <property type="molecule type" value="Genomic_DNA"/>
</dbReference>
<dbReference type="FunFam" id="3.30.70.270:FF:000026">
    <property type="entry name" value="Transposon Ty3-G Gag-Pol polyprotein"/>
    <property type="match status" value="1"/>
</dbReference>
<proteinExistence type="predicted"/>
<dbReference type="InterPro" id="IPR043502">
    <property type="entry name" value="DNA/RNA_pol_sf"/>
</dbReference>
<protein>
    <submittedName>
        <fullName evidence="3">Retrovirus-related Pol polyprotein from transposon opus</fullName>
    </submittedName>
</protein>
<dbReference type="Proteomes" id="UP001249851">
    <property type="component" value="Unassembled WGS sequence"/>
</dbReference>
<evidence type="ECO:0000313" key="4">
    <source>
        <dbReference type="Proteomes" id="UP001249851"/>
    </source>
</evidence>
<keyword evidence="1" id="KW-0511">Multifunctional enzyme</keyword>
<gene>
    <name evidence="3" type="ORF">P5673_032610</name>
</gene>
<reference evidence="3" key="1">
    <citation type="journal article" date="2023" name="G3 (Bethesda)">
        <title>Whole genome assembly and annotation of the endangered Caribbean coral Acropora cervicornis.</title>
        <authorList>
            <person name="Selwyn J.D."/>
            <person name="Vollmer S.V."/>
        </authorList>
    </citation>
    <scope>NUCLEOTIDE SEQUENCE</scope>
    <source>
        <strain evidence="3">K2</strain>
    </source>
</reference>
<dbReference type="Gene3D" id="3.30.70.270">
    <property type="match status" value="2"/>
</dbReference>
<name>A0AAD9PQY5_ACRCE</name>
<dbReference type="AlphaFoldDB" id="A0AAD9PQY5"/>
<sequence length="197" mass="21821">MDDIIVYGKSVEDHDENLHKTLQIIKESGLKLNKTSVSSGKAHFGHVLSADGVSPDPGKVKSIGELPAPTNVPELRRVIGMINYLGRFIPNLAAEIHPMTELLKSDRVWTWGHSHQEAFTKVKEKISSSTVLAFYDPKKPTVVCADASSYGIGGVLMQDYNNHLRPVAFCSRTLTEAEVKYAQIEKECLAAVWTMRD</sequence>
<keyword evidence="4" id="KW-1185">Reference proteome</keyword>
<dbReference type="SUPFAM" id="SSF56672">
    <property type="entry name" value="DNA/RNA polymerases"/>
    <property type="match status" value="1"/>
</dbReference>
<reference evidence="3" key="2">
    <citation type="journal article" date="2023" name="Science">
        <title>Genomic signatures of disease resistance in endangered staghorn corals.</title>
        <authorList>
            <person name="Vollmer S.V."/>
            <person name="Selwyn J.D."/>
            <person name="Despard B.A."/>
            <person name="Roesel C.L."/>
        </authorList>
    </citation>
    <scope>NUCLEOTIDE SEQUENCE</scope>
    <source>
        <strain evidence="3">K2</strain>
    </source>
</reference>
<dbReference type="GO" id="GO:0003824">
    <property type="term" value="F:catalytic activity"/>
    <property type="evidence" value="ECO:0007669"/>
    <property type="project" value="UniProtKB-KW"/>
</dbReference>
<evidence type="ECO:0000259" key="2">
    <source>
        <dbReference type="Pfam" id="PF17919"/>
    </source>
</evidence>
<dbReference type="InterPro" id="IPR043128">
    <property type="entry name" value="Rev_trsase/Diguanyl_cyclase"/>
</dbReference>
<evidence type="ECO:0000313" key="3">
    <source>
        <dbReference type="EMBL" id="KAK2547391.1"/>
    </source>
</evidence>
<comment type="caution">
    <text evidence="3">The sequence shown here is derived from an EMBL/GenBank/DDBJ whole genome shotgun (WGS) entry which is preliminary data.</text>
</comment>
<feature type="domain" description="Reverse transcriptase/retrotransposon-derived protein RNase H-like" evidence="2">
    <location>
        <begin position="111"/>
        <end position="196"/>
    </location>
</feature>
<dbReference type="InterPro" id="IPR050951">
    <property type="entry name" value="Retrovirus_Pol_polyprotein"/>
</dbReference>
<dbReference type="PANTHER" id="PTHR37984:SF5">
    <property type="entry name" value="PROTEIN NYNRIN-LIKE"/>
    <property type="match status" value="1"/>
</dbReference>
<dbReference type="PANTHER" id="PTHR37984">
    <property type="entry name" value="PROTEIN CBG26694"/>
    <property type="match status" value="1"/>
</dbReference>